<feature type="domain" description="DUF5916" evidence="3">
    <location>
        <begin position="431"/>
        <end position="664"/>
    </location>
</feature>
<keyword evidence="1" id="KW-0472">Membrane</keyword>
<dbReference type="InterPro" id="IPR045670">
    <property type="entry name" value="DUF5916"/>
</dbReference>
<dbReference type="Gene3D" id="2.60.40.1190">
    <property type="match status" value="1"/>
</dbReference>
<evidence type="ECO:0000313" key="4">
    <source>
        <dbReference type="EMBL" id="MCW9711850.1"/>
    </source>
</evidence>
<dbReference type="SUPFAM" id="SSF49344">
    <property type="entry name" value="CBD9-like"/>
    <property type="match status" value="1"/>
</dbReference>
<dbReference type="EMBL" id="JAJNDC010000001">
    <property type="protein sequence ID" value="MCW9711850.1"/>
    <property type="molecule type" value="Genomic_DNA"/>
</dbReference>
<dbReference type="Pfam" id="PF06452">
    <property type="entry name" value="CBM9_1"/>
    <property type="match status" value="1"/>
</dbReference>
<comment type="caution">
    <text evidence="4">The sequence shown here is derived from an EMBL/GenBank/DDBJ whole genome shotgun (WGS) entry which is preliminary data.</text>
</comment>
<keyword evidence="5" id="KW-1185">Reference proteome</keyword>
<feature type="domain" description="DUF5916" evidence="3">
    <location>
        <begin position="716"/>
        <end position="814"/>
    </location>
</feature>
<keyword evidence="1" id="KW-1133">Transmembrane helix</keyword>
<keyword evidence="1" id="KW-0812">Transmembrane</keyword>
<evidence type="ECO:0000313" key="5">
    <source>
        <dbReference type="Proteomes" id="UP001207337"/>
    </source>
</evidence>
<dbReference type="CDD" id="cd09618">
    <property type="entry name" value="CBM9_like_2"/>
    <property type="match status" value="1"/>
</dbReference>
<proteinExistence type="predicted"/>
<evidence type="ECO:0000259" key="2">
    <source>
        <dbReference type="Pfam" id="PF06452"/>
    </source>
</evidence>
<dbReference type="InterPro" id="IPR010502">
    <property type="entry name" value="Carb-bd_dom_fam9"/>
</dbReference>
<gene>
    <name evidence="4" type="ORF">LQ318_02935</name>
</gene>
<protein>
    <submittedName>
        <fullName evidence="4">Carbohydrate binding family 9 domain-containing protein</fullName>
    </submittedName>
</protein>
<feature type="domain" description="DUF5916" evidence="3">
    <location>
        <begin position="255"/>
        <end position="392"/>
    </location>
</feature>
<accession>A0ABT3PVG6</accession>
<dbReference type="RefSeq" id="WP_265787385.1">
    <property type="nucleotide sequence ID" value="NZ_BAABRS010000001.1"/>
</dbReference>
<evidence type="ECO:0000256" key="1">
    <source>
        <dbReference type="SAM" id="Phobius"/>
    </source>
</evidence>
<name>A0ABT3PVG6_9BACT</name>
<evidence type="ECO:0000259" key="3">
    <source>
        <dbReference type="Pfam" id="PF19313"/>
    </source>
</evidence>
<feature type="domain" description="Carbohydrate-binding" evidence="2">
    <location>
        <begin position="53"/>
        <end position="200"/>
    </location>
</feature>
<organism evidence="4 5">
    <name type="scientific">Fodinibius salicampi</name>
    <dbReference type="NCBI Taxonomy" id="1920655"/>
    <lineage>
        <taxon>Bacteria</taxon>
        <taxon>Pseudomonadati</taxon>
        <taxon>Balneolota</taxon>
        <taxon>Balneolia</taxon>
        <taxon>Balneolales</taxon>
        <taxon>Balneolaceae</taxon>
        <taxon>Fodinibius</taxon>
    </lineage>
</organism>
<dbReference type="Proteomes" id="UP001207337">
    <property type="component" value="Unassembled WGS sequence"/>
</dbReference>
<reference evidence="4 5" key="1">
    <citation type="submission" date="2021-11" db="EMBL/GenBank/DDBJ databases">
        <title>Aliifidinibius sp. nov., a new bacterium isolated from saline soil.</title>
        <authorList>
            <person name="Galisteo C."/>
            <person name="De La Haba R."/>
            <person name="Sanchez-Porro C."/>
            <person name="Ventosa A."/>
        </authorList>
    </citation>
    <scope>NUCLEOTIDE SEQUENCE [LARGE SCALE GENOMIC DNA]</scope>
    <source>
        <strain evidence="4 5">KACC 190600</strain>
    </source>
</reference>
<sequence length="855" mass="96171">MHSDSFEQEIVPFIVNRLCVCVVILFLMPTGLLFAQNSLPSVSAYQVESSISVDGRLDEVVWQQAEAVSGFRQFEPREGDNASQSTEVRVLYGNGSIYIGAILYDDEPQKIEQTLGRRDEYNRADWFLVSIDSYFDRRTAYSFGVNAAGVQFDAFRTGGGGGPTPGMDTSWDAVWYSSANVTDQGWIVEMEIPYSMLRFSEEELQTWGIHFSRRIPRQGEESEWPLIPRTERENLVARFGRLTEIRNIKPRPNIQVTPYSLGRLNTYESETNPGELATQSSMDVGGDIKIGLGPNITMDATVNPDFGQVESDPAVLNLTAFETFYDERRPFFLEGASIYEFSVGPGELLYTRRIGASDPIIGATKISGRTAKGLSFGVLGATTGDDFSPTRNSGVARMSQQLGDFSSAGGMLTVFDGPNKQDEGRIQSLSGGADWDLRMLDNRYGIEGFTAFTHRNWTTENRDAQTGFAGKMWMRKRQGVINGFAGVDVFSDQFNPNELGQLRENNFIATLSEIEYQINGGQPFGSFQRANVNVFGLQQFSYQEKLDLGLNLDIESQWILESFQQFEVGTSFENIFGGYDLYETRGLGPWARPSSIEFVSELETDDRRNWEVEPEVAYTITSDGGRGYSMGLRADWDAGSRLSLSGNLEGEWENNVTAWVSNESFRSVDGGWQIGQESASPDQLDNDDYVNFNDEGMLNNILSDVEPYDTGQYYVPVFGGRDTRSLDFTLRGTVTFTPDLSLQLYSQLFLARGHFEKFRILQNPDQLAGFDPYPKRNDFTLNSLQSNVVLRWEYRPGSTLFLVWTQGRSQRNQQNPLAPQTPSPYNRSIGDRIGDTFDIFPQNVFLAKIKYTFLY</sequence>
<dbReference type="Pfam" id="PF19313">
    <property type="entry name" value="DUF5916"/>
    <property type="match status" value="3"/>
</dbReference>
<feature type="transmembrane region" description="Helical" evidence="1">
    <location>
        <begin position="12"/>
        <end position="35"/>
    </location>
</feature>